<name>A0A4R4DHR9_9PROT</name>
<proteinExistence type="predicted"/>
<dbReference type="Proteomes" id="UP000295023">
    <property type="component" value="Unassembled WGS sequence"/>
</dbReference>
<evidence type="ECO:0000313" key="3">
    <source>
        <dbReference type="Proteomes" id="UP000295023"/>
    </source>
</evidence>
<evidence type="ECO:0000259" key="1">
    <source>
        <dbReference type="Pfam" id="PF10135"/>
    </source>
</evidence>
<comment type="caution">
    <text evidence="2">The sequence shown here is derived from an EMBL/GenBank/DDBJ whole genome shotgun (WGS) entry which is preliminary data.</text>
</comment>
<reference evidence="2 3" key="1">
    <citation type="submission" date="2019-03" db="EMBL/GenBank/DDBJ databases">
        <title>Paracraurococcus aquatilis NE82 genome sequence.</title>
        <authorList>
            <person name="Zhao Y."/>
            <person name="Du Z."/>
        </authorList>
    </citation>
    <scope>NUCLEOTIDE SEQUENCE [LARGE SCALE GENOMIC DNA]</scope>
    <source>
        <strain evidence="2 3">NE82</strain>
    </source>
</reference>
<gene>
    <name evidence="2" type="ORF">EXY23_15110</name>
</gene>
<feature type="domain" description="Flagellar protein FlgJ N-terminal" evidence="1">
    <location>
        <begin position="44"/>
        <end position="86"/>
    </location>
</feature>
<evidence type="ECO:0000313" key="2">
    <source>
        <dbReference type="EMBL" id="TCZ59922.1"/>
    </source>
</evidence>
<accession>A0A4R4DHR9</accession>
<dbReference type="Pfam" id="PF10135">
    <property type="entry name" value="Rod-binding"/>
    <property type="match status" value="1"/>
</dbReference>
<dbReference type="OrthoDB" id="7862954at2"/>
<dbReference type="AlphaFoldDB" id="A0A4R4DHR9"/>
<dbReference type="RefSeq" id="WP_132290826.1">
    <property type="nucleotide sequence ID" value="NZ_SKBM01000013.1"/>
</dbReference>
<dbReference type="InterPro" id="IPR019301">
    <property type="entry name" value="Flagellar_prot_FlgJ_N"/>
</dbReference>
<keyword evidence="3" id="KW-1185">Reference proteome</keyword>
<protein>
    <recommendedName>
        <fullName evidence="1">Flagellar protein FlgJ N-terminal domain-containing protein</fullName>
    </recommendedName>
</protein>
<organism evidence="2 3">
    <name type="scientific">Roseicella aquatilis</name>
    <dbReference type="NCBI Taxonomy" id="2527868"/>
    <lineage>
        <taxon>Bacteria</taxon>
        <taxon>Pseudomonadati</taxon>
        <taxon>Pseudomonadota</taxon>
        <taxon>Alphaproteobacteria</taxon>
        <taxon>Acetobacterales</taxon>
        <taxon>Roseomonadaceae</taxon>
        <taxon>Roseicella</taxon>
    </lineage>
</organism>
<sequence length="100" mass="10732">MDAVRRPPLPADPAAALPRLRQAARDFEAQAFGQLLQPLFTAADPSRSPFGGGMAEAQWRPMLVEAVARQAVQAGHGLGIADAVLRELMLRQAATEETRS</sequence>
<dbReference type="EMBL" id="SKBM01000013">
    <property type="protein sequence ID" value="TCZ59922.1"/>
    <property type="molecule type" value="Genomic_DNA"/>
</dbReference>